<accession>A0A7S0CNA5</accession>
<dbReference type="AlphaFoldDB" id="A0A7S0CNA5"/>
<dbReference type="GO" id="GO:0045505">
    <property type="term" value="F:dynein intermediate chain binding"/>
    <property type="evidence" value="ECO:0007669"/>
    <property type="project" value="TreeGrafter"/>
</dbReference>
<dbReference type="GO" id="GO:0007018">
    <property type="term" value="P:microtubule-based movement"/>
    <property type="evidence" value="ECO:0007669"/>
    <property type="project" value="TreeGrafter"/>
</dbReference>
<organism evidence="1">
    <name type="scientific">Proboscia inermis</name>
    <dbReference type="NCBI Taxonomy" id="420281"/>
    <lineage>
        <taxon>Eukaryota</taxon>
        <taxon>Sar</taxon>
        <taxon>Stramenopiles</taxon>
        <taxon>Ochrophyta</taxon>
        <taxon>Bacillariophyta</taxon>
        <taxon>Coscinodiscophyceae</taxon>
        <taxon>Rhizosoleniophycidae</taxon>
        <taxon>Rhizosoleniales</taxon>
        <taxon>Rhizosoleniaceae</taxon>
        <taxon>Proboscia</taxon>
    </lineage>
</organism>
<sequence length="96" mass="11268">MPQVDEKWVGEWSEYSEDFESLSIDIADKIKEECKQKLEVERYKLMVQVTFGQMKNQGVRITSRCLWDTTTDNYATASYKNEHIWASAVVFGLYTE</sequence>
<dbReference type="Pfam" id="PF03645">
    <property type="entry name" value="Tctex-1"/>
    <property type="match status" value="1"/>
</dbReference>
<gene>
    <name evidence="1" type="ORF">PINE0816_LOCUS23799</name>
</gene>
<dbReference type="Gene3D" id="3.30.1140.40">
    <property type="entry name" value="Tctex-1"/>
    <property type="match status" value="1"/>
</dbReference>
<proteinExistence type="predicted"/>
<name>A0A7S0CNA5_9STRA</name>
<evidence type="ECO:0000313" key="1">
    <source>
        <dbReference type="EMBL" id="CAD8427633.1"/>
    </source>
</evidence>
<dbReference type="GO" id="GO:0005737">
    <property type="term" value="C:cytoplasm"/>
    <property type="evidence" value="ECO:0007669"/>
    <property type="project" value="TreeGrafter"/>
</dbReference>
<dbReference type="InterPro" id="IPR038586">
    <property type="entry name" value="Tctex-1-like_sf"/>
</dbReference>
<evidence type="ECO:0008006" key="2">
    <source>
        <dbReference type="Google" id="ProtNLM"/>
    </source>
</evidence>
<dbReference type="InterPro" id="IPR005334">
    <property type="entry name" value="Tctex-1-like"/>
</dbReference>
<dbReference type="PANTHER" id="PTHR21255">
    <property type="entry name" value="T-COMPLEX-ASSOCIATED-TESTIS-EXPRESSED 1/ DYNEIN LIGHT CHAIN"/>
    <property type="match status" value="1"/>
</dbReference>
<dbReference type="EMBL" id="HBEL01052041">
    <property type="protein sequence ID" value="CAD8427633.1"/>
    <property type="molecule type" value="Transcribed_RNA"/>
</dbReference>
<dbReference type="PANTHER" id="PTHR21255:SF7">
    <property type="entry name" value="DYNEIN LIGHT CHAIN TCTEX-TYPE PROTEIN 2B"/>
    <property type="match status" value="1"/>
</dbReference>
<protein>
    <recommendedName>
        <fullName evidence="2">Dynein light chain</fullName>
    </recommendedName>
</protein>
<dbReference type="CDD" id="cd21459">
    <property type="entry name" value="DLC-like_TCTEX1D2"/>
    <property type="match status" value="1"/>
</dbReference>
<dbReference type="GO" id="GO:0005868">
    <property type="term" value="C:cytoplasmic dynein complex"/>
    <property type="evidence" value="ECO:0007669"/>
    <property type="project" value="TreeGrafter"/>
</dbReference>
<reference evidence="1" key="1">
    <citation type="submission" date="2021-01" db="EMBL/GenBank/DDBJ databases">
        <authorList>
            <person name="Corre E."/>
            <person name="Pelletier E."/>
            <person name="Niang G."/>
            <person name="Scheremetjew M."/>
            <person name="Finn R."/>
            <person name="Kale V."/>
            <person name="Holt S."/>
            <person name="Cochrane G."/>
            <person name="Meng A."/>
            <person name="Brown T."/>
            <person name="Cohen L."/>
        </authorList>
    </citation>
    <scope>NUCLEOTIDE SEQUENCE</scope>
    <source>
        <strain evidence="1">CCAP1064/1</strain>
    </source>
</reference>